<accession>A0ABR8MWG3</accession>
<dbReference type="Pfam" id="PF02397">
    <property type="entry name" value="Bac_transf"/>
    <property type="match status" value="1"/>
</dbReference>
<dbReference type="InterPro" id="IPR028098">
    <property type="entry name" value="Glyco_trans_4-like_N"/>
</dbReference>
<evidence type="ECO:0000259" key="5">
    <source>
        <dbReference type="Pfam" id="PF13477"/>
    </source>
</evidence>
<gene>
    <name evidence="6" type="ORF">H8B09_15840</name>
</gene>
<dbReference type="GO" id="GO:0016740">
    <property type="term" value="F:transferase activity"/>
    <property type="evidence" value="ECO:0007669"/>
    <property type="project" value="UniProtKB-KW"/>
</dbReference>
<dbReference type="InterPro" id="IPR003362">
    <property type="entry name" value="Bact_transf"/>
</dbReference>
<dbReference type="EMBL" id="JACXZA010000003">
    <property type="protein sequence ID" value="MBD3920238.1"/>
    <property type="molecule type" value="Genomic_DNA"/>
</dbReference>
<proteinExistence type="inferred from homology"/>
<evidence type="ECO:0000313" key="7">
    <source>
        <dbReference type="Proteomes" id="UP000609346"/>
    </source>
</evidence>
<evidence type="ECO:0000313" key="6">
    <source>
        <dbReference type="EMBL" id="MBD3920238.1"/>
    </source>
</evidence>
<name>A0ABR8MWG3_9BACL</name>
<feature type="transmembrane region" description="Helical" evidence="2">
    <location>
        <begin position="397"/>
        <end position="421"/>
    </location>
</feature>
<comment type="caution">
    <text evidence="6">The sequence shown here is derived from an EMBL/GenBank/DDBJ whole genome shotgun (WGS) entry which is preliminary data.</text>
</comment>
<dbReference type="Gene3D" id="3.40.50.2000">
    <property type="entry name" value="Glycogen Phosphorylase B"/>
    <property type="match status" value="2"/>
</dbReference>
<keyword evidence="2" id="KW-1133">Transmembrane helix</keyword>
<evidence type="ECO:0000259" key="4">
    <source>
        <dbReference type="Pfam" id="PF02397"/>
    </source>
</evidence>
<dbReference type="Pfam" id="PF13477">
    <property type="entry name" value="Glyco_trans_4_2"/>
    <property type="match status" value="1"/>
</dbReference>
<dbReference type="Pfam" id="PF00534">
    <property type="entry name" value="Glycos_transf_1"/>
    <property type="match status" value="1"/>
</dbReference>
<evidence type="ECO:0000256" key="1">
    <source>
        <dbReference type="ARBA" id="ARBA00006464"/>
    </source>
</evidence>
<feature type="domain" description="Glycosyltransferase subfamily 4-like N-terminal" evidence="5">
    <location>
        <begin position="22"/>
        <end position="147"/>
    </location>
</feature>
<comment type="similarity">
    <text evidence="1">Belongs to the bacterial sugar transferase family.</text>
</comment>
<sequence length="596" mass="66984">MRRVAHICTSGISHHIMGDKLRLLQQEGWDVTFITSTEGTNSSIRAAYPFRWEHIAMERSIKPLTDLASIVAMYRLFRKERFDVVHTHTAKAGLIGRVAAKLARVPVVMHTSHGLPFYEGQPKRAYWLYRMLEKLAARFCDALASQNGADADTLRKLAPWRPVYTEGNGVDLDRLDAAAAQADEERLAMLREAYGLSTDKPLLFVAARFEPVKDHDLLLDALKRVKQEGRLHWTTVLAGQGPLEEQVRGRLQSEGLAEDIVIVGQQSTIIPWLTMADAVALTSEKEGIPRSIMEAMALGKPVVATDVPGTRELVVHGETGLLAEYRDADKLAQALGEVMHSKSKRSQYGAAGRVRIASAFTEKIVVQRLLRMYRETGRRKQRERGLRNRLRAAAKRAFDLVVSVPAFIVLLPVYGIVALLVRLKLGSPVLFRQQRPGRHGKPFMMHKFRTMTDATDASGRLLPDEVRLTTFGRILRKLSLDELPQLLNVIRGDMSLVGPRPLLMEYMALYTEEQGRRHDVRPGITGLAQVNGRNELSWEEKFKLDVDYVDRQSLGLDLRILVMTVAKVLKREGIAQPGKATMTRFTGEREVGGVRW</sequence>
<dbReference type="PANTHER" id="PTHR30576">
    <property type="entry name" value="COLANIC BIOSYNTHESIS UDP-GLUCOSE LIPID CARRIER TRANSFERASE"/>
    <property type="match status" value="1"/>
</dbReference>
<organism evidence="6 7">
    <name type="scientific">Paenibacillus terricola</name>
    <dbReference type="NCBI Taxonomy" id="2763503"/>
    <lineage>
        <taxon>Bacteria</taxon>
        <taxon>Bacillati</taxon>
        <taxon>Bacillota</taxon>
        <taxon>Bacilli</taxon>
        <taxon>Bacillales</taxon>
        <taxon>Paenibacillaceae</taxon>
        <taxon>Paenibacillus</taxon>
    </lineage>
</organism>
<keyword evidence="2" id="KW-0812">Transmembrane</keyword>
<protein>
    <submittedName>
        <fullName evidence="6">Sugar transferase</fullName>
    </submittedName>
</protein>
<dbReference type="RefSeq" id="WP_191204475.1">
    <property type="nucleotide sequence ID" value="NZ_JACXZA010000003.1"/>
</dbReference>
<feature type="domain" description="Bacterial sugar transferase" evidence="4">
    <location>
        <begin position="395"/>
        <end position="570"/>
    </location>
</feature>
<keyword evidence="6" id="KW-0808">Transferase</keyword>
<reference evidence="6 7" key="1">
    <citation type="submission" date="2020-09" db="EMBL/GenBank/DDBJ databases">
        <title>Paenibacillus sp. strain PR3 16S rRNA gene Genome sequencing and assembly.</title>
        <authorList>
            <person name="Kim J."/>
        </authorList>
    </citation>
    <scope>NUCLEOTIDE SEQUENCE [LARGE SCALE GENOMIC DNA]</scope>
    <source>
        <strain evidence="6 7">PR3</strain>
    </source>
</reference>
<dbReference type="CDD" id="cd03808">
    <property type="entry name" value="GT4_CapM-like"/>
    <property type="match status" value="1"/>
</dbReference>
<evidence type="ECO:0000259" key="3">
    <source>
        <dbReference type="Pfam" id="PF00534"/>
    </source>
</evidence>
<dbReference type="InterPro" id="IPR001296">
    <property type="entry name" value="Glyco_trans_1"/>
</dbReference>
<keyword evidence="7" id="KW-1185">Reference proteome</keyword>
<dbReference type="Proteomes" id="UP000609346">
    <property type="component" value="Unassembled WGS sequence"/>
</dbReference>
<evidence type="ECO:0000256" key="2">
    <source>
        <dbReference type="SAM" id="Phobius"/>
    </source>
</evidence>
<dbReference type="SUPFAM" id="SSF53756">
    <property type="entry name" value="UDP-Glycosyltransferase/glycogen phosphorylase"/>
    <property type="match status" value="1"/>
</dbReference>
<dbReference type="PANTHER" id="PTHR30576:SF8">
    <property type="entry name" value="UNDECAPRENYL-PHOSPHATE GALACTOSE PHOSPHOTRANSFERASE"/>
    <property type="match status" value="1"/>
</dbReference>
<feature type="domain" description="Glycosyl transferase family 1" evidence="3">
    <location>
        <begin position="191"/>
        <end position="353"/>
    </location>
</feature>
<keyword evidence="2" id="KW-0472">Membrane</keyword>